<keyword evidence="3" id="KW-1185">Reference proteome</keyword>
<proteinExistence type="predicted"/>
<dbReference type="InterPro" id="IPR010730">
    <property type="entry name" value="HET"/>
</dbReference>
<reference evidence="2 3" key="1">
    <citation type="journal article" date="2023" name="Mol. Phylogenet. Evol.">
        <title>Genome-scale phylogeny and comparative genomics of the fungal order Sordariales.</title>
        <authorList>
            <person name="Hensen N."/>
            <person name="Bonometti L."/>
            <person name="Westerberg I."/>
            <person name="Brannstrom I.O."/>
            <person name="Guillou S."/>
            <person name="Cros-Aarteil S."/>
            <person name="Calhoun S."/>
            <person name="Haridas S."/>
            <person name="Kuo A."/>
            <person name="Mondo S."/>
            <person name="Pangilinan J."/>
            <person name="Riley R."/>
            <person name="LaButti K."/>
            <person name="Andreopoulos B."/>
            <person name="Lipzen A."/>
            <person name="Chen C."/>
            <person name="Yan M."/>
            <person name="Daum C."/>
            <person name="Ng V."/>
            <person name="Clum A."/>
            <person name="Steindorff A."/>
            <person name="Ohm R.A."/>
            <person name="Martin F."/>
            <person name="Silar P."/>
            <person name="Natvig D.O."/>
            <person name="Lalanne C."/>
            <person name="Gautier V."/>
            <person name="Ament-Velasquez S.L."/>
            <person name="Kruys A."/>
            <person name="Hutchinson M.I."/>
            <person name="Powell A.J."/>
            <person name="Barry K."/>
            <person name="Miller A.N."/>
            <person name="Grigoriev I.V."/>
            <person name="Debuchy R."/>
            <person name="Gladieux P."/>
            <person name="Hiltunen Thoren M."/>
            <person name="Johannesson H."/>
        </authorList>
    </citation>
    <scope>NUCLEOTIDE SEQUENCE [LARGE SCALE GENOMIC DNA]</scope>
    <source>
        <strain evidence="2 3">FGSC 10403</strain>
    </source>
</reference>
<dbReference type="GeneID" id="87874875"/>
<evidence type="ECO:0000313" key="3">
    <source>
        <dbReference type="Proteomes" id="UP001285908"/>
    </source>
</evidence>
<comment type="caution">
    <text evidence="2">The sequence shown here is derived from an EMBL/GenBank/DDBJ whole genome shotgun (WGS) entry which is preliminary data.</text>
</comment>
<sequence>MAGSAQTDATLTDSLFRYDSVRLFDPSAEIRLLDLHPGSSYTDDLSGYIYTVPISQAPSYIALSYVWGDSTRTHEISVVNEVNDGRGAFVTLRLTTSLDTCLRHLRTLQRQWQIAPLPLWIDQLCINQDDDGEKSSQVLLMKDIYSSAHQVVVWLGPAADGSDKLMDAFAEIGQGFLDKLGDHTTEEHLLSVRRLIEKNIEQPGVVAFLRQAYKVVYALKRDGYFARWEKRPWFTRVWTIQEFCLCSDTVFACGYKVVPEKFVSAVTDFVNCIVMDRCLRERLETPETPTYCILVSGYLKLHLLFQRRVHCQYPNAKETLEHLLVELFAGSTKFYATNQRDKVYGILGLAGDADELGIRPDYSPSTTLAQVLTQTARAIIEKKWKTQRVRGLYILRYGSLGQRKSAQLGKVMGSTKNEVELPSWVPEWDNEMDKTYVGTTSFSACGKFRTSDLVSTSSPTILGVRGFCVDTIVDLGELAPADHLGTRDGPKKIVGFFNTLRRLLNMSKQSQCAQNIYASTSHHDAALWRVPIADQYIMFGDGHQRAKRADAKLESVYRKFMAYYEDYASREGDWNDYIKAYKTGDKQISLATEMHMDELLADGYYMALRYMEGKRPYVTKNGYLGMGPGHSKPGDKVVVFHGDTIPYVVRPVPEKGDKMYLLMGEAYCDGIMDGELADTAQREDFYLV</sequence>
<dbReference type="Proteomes" id="UP001285908">
    <property type="component" value="Unassembled WGS sequence"/>
</dbReference>
<evidence type="ECO:0000259" key="1">
    <source>
        <dbReference type="Pfam" id="PF06985"/>
    </source>
</evidence>
<evidence type="ECO:0000313" key="2">
    <source>
        <dbReference type="EMBL" id="KAK3490212.1"/>
    </source>
</evidence>
<name>A0AAJ0MQ87_9PEZI</name>
<dbReference type="Pfam" id="PF26639">
    <property type="entry name" value="Het-6_barrel"/>
    <property type="match status" value="1"/>
</dbReference>
<dbReference type="RefSeq" id="XP_062691395.1">
    <property type="nucleotide sequence ID" value="XM_062837253.1"/>
</dbReference>
<dbReference type="Pfam" id="PF06985">
    <property type="entry name" value="HET"/>
    <property type="match status" value="1"/>
</dbReference>
<dbReference type="EMBL" id="JAULSX010000005">
    <property type="protein sequence ID" value="KAK3490212.1"/>
    <property type="molecule type" value="Genomic_DNA"/>
</dbReference>
<feature type="domain" description="Heterokaryon incompatibility" evidence="1">
    <location>
        <begin position="60"/>
        <end position="242"/>
    </location>
</feature>
<dbReference type="PANTHER" id="PTHR24148:SF73">
    <property type="entry name" value="HET DOMAIN PROTEIN (AFU_ORTHOLOGUE AFUA_8G01020)"/>
    <property type="match status" value="1"/>
</dbReference>
<accession>A0AAJ0MQ87</accession>
<gene>
    <name evidence="2" type="ORF">B0T23DRAFT_381268</name>
</gene>
<organism evidence="2 3">
    <name type="scientific">Neurospora hispaniola</name>
    <dbReference type="NCBI Taxonomy" id="588809"/>
    <lineage>
        <taxon>Eukaryota</taxon>
        <taxon>Fungi</taxon>
        <taxon>Dikarya</taxon>
        <taxon>Ascomycota</taxon>
        <taxon>Pezizomycotina</taxon>
        <taxon>Sordariomycetes</taxon>
        <taxon>Sordariomycetidae</taxon>
        <taxon>Sordariales</taxon>
        <taxon>Sordariaceae</taxon>
        <taxon>Neurospora</taxon>
    </lineage>
</organism>
<dbReference type="PANTHER" id="PTHR24148">
    <property type="entry name" value="ANKYRIN REPEAT DOMAIN-CONTAINING PROTEIN 39 HOMOLOG-RELATED"/>
    <property type="match status" value="1"/>
</dbReference>
<dbReference type="InterPro" id="IPR052895">
    <property type="entry name" value="HetReg/Transcr_Mod"/>
</dbReference>
<protein>
    <submittedName>
        <fullName evidence="2">Heterokaryon incompatibility protein</fullName>
    </submittedName>
</protein>
<dbReference type="AlphaFoldDB" id="A0AAJ0MQ87"/>